<dbReference type="EMBL" id="GGEC01081775">
    <property type="protein sequence ID" value="MBX62259.1"/>
    <property type="molecule type" value="Transcribed_RNA"/>
</dbReference>
<name>A0A2P2Q5U2_RHIMU</name>
<organism evidence="3">
    <name type="scientific">Rhizophora mucronata</name>
    <name type="common">Asiatic mangrove</name>
    <dbReference type="NCBI Taxonomy" id="61149"/>
    <lineage>
        <taxon>Eukaryota</taxon>
        <taxon>Viridiplantae</taxon>
        <taxon>Streptophyta</taxon>
        <taxon>Embryophyta</taxon>
        <taxon>Tracheophyta</taxon>
        <taxon>Spermatophyta</taxon>
        <taxon>Magnoliopsida</taxon>
        <taxon>eudicotyledons</taxon>
        <taxon>Gunneridae</taxon>
        <taxon>Pentapetalae</taxon>
        <taxon>rosids</taxon>
        <taxon>fabids</taxon>
        <taxon>Malpighiales</taxon>
        <taxon>Rhizophoraceae</taxon>
        <taxon>Rhizophora</taxon>
    </lineage>
</organism>
<sequence length="291" mass="33512">MNRTCRVGFLIRHLSSFSFQRISPFSSSAGASLKLLSSSSDEEETGEVGSPVYRHVLRTQRPTTIWRRPQFENSVSLIGSVDRPLQLYNAKAARSGAYTVLKVKEPEKSFASFRILLEIRENMSQMCVEHLKPNDNIFVSGRLGFYTKADKSGILRSMSKVTVNELSYVTQCDQGPGYQNHKKSLLGACEKSKELQSKGGETRLERHKNRLYLWQVFFSNPHEWWDNRNNKRNPRAPDFKHKDTGEALWLGSNDPPWVKRQLQVIDSEMALPYHGEDARPRSRISQWLYDE</sequence>
<dbReference type="InterPro" id="IPR012340">
    <property type="entry name" value="NA-bd_OB-fold"/>
</dbReference>
<dbReference type="GO" id="GO:0006264">
    <property type="term" value="P:mitochondrial DNA replication"/>
    <property type="evidence" value="ECO:0007669"/>
    <property type="project" value="TreeGrafter"/>
</dbReference>
<evidence type="ECO:0008006" key="4">
    <source>
        <dbReference type="Google" id="ProtNLM"/>
    </source>
</evidence>
<dbReference type="GO" id="GO:0003697">
    <property type="term" value="F:single-stranded DNA binding"/>
    <property type="evidence" value="ECO:0007669"/>
    <property type="project" value="InterPro"/>
</dbReference>
<keyword evidence="1 2" id="KW-0238">DNA-binding</keyword>
<dbReference type="AlphaFoldDB" id="A0A2P2Q5U2"/>
<dbReference type="GO" id="GO:0042645">
    <property type="term" value="C:mitochondrial nucleoid"/>
    <property type="evidence" value="ECO:0007669"/>
    <property type="project" value="TreeGrafter"/>
</dbReference>
<dbReference type="InterPro" id="IPR011344">
    <property type="entry name" value="ssDNA-bd"/>
</dbReference>
<proteinExistence type="predicted"/>
<dbReference type="SUPFAM" id="SSF50249">
    <property type="entry name" value="Nucleic acid-binding proteins"/>
    <property type="match status" value="1"/>
</dbReference>
<protein>
    <recommendedName>
        <fullName evidence="4">Protein OSB1</fullName>
    </recommendedName>
</protein>
<evidence type="ECO:0000313" key="3">
    <source>
        <dbReference type="EMBL" id="MBX62259.1"/>
    </source>
</evidence>
<evidence type="ECO:0000256" key="1">
    <source>
        <dbReference type="ARBA" id="ARBA00023125"/>
    </source>
</evidence>
<evidence type="ECO:0000256" key="2">
    <source>
        <dbReference type="PROSITE-ProRule" id="PRU00252"/>
    </source>
</evidence>
<dbReference type="Gene3D" id="2.40.50.140">
    <property type="entry name" value="Nucleic acid-binding proteins"/>
    <property type="match status" value="1"/>
</dbReference>
<reference evidence="3" key="1">
    <citation type="submission" date="2018-02" db="EMBL/GenBank/DDBJ databases">
        <title>Rhizophora mucronata_Transcriptome.</title>
        <authorList>
            <person name="Meera S.P."/>
            <person name="Sreeshan A."/>
            <person name="Augustine A."/>
        </authorList>
    </citation>
    <scope>NUCLEOTIDE SEQUENCE</scope>
    <source>
        <tissue evidence="3">Leaf</tissue>
    </source>
</reference>
<dbReference type="PROSITE" id="PS50935">
    <property type="entry name" value="SSB"/>
    <property type="match status" value="1"/>
</dbReference>
<dbReference type="PANTHER" id="PTHR10302:SF18">
    <property type="entry name" value="PROTEIN OSB1, MITOCHONDRIAL"/>
    <property type="match status" value="1"/>
</dbReference>
<dbReference type="PANTHER" id="PTHR10302">
    <property type="entry name" value="SINGLE-STRANDED DNA-BINDING PROTEIN"/>
    <property type="match status" value="1"/>
</dbReference>
<dbReference type="InterPro" id="IPR000424">
    <property type="entry name" value="Primosome_PriB/ssb"/>
</dbReference>
<accession>A0A2P2Q5U2</accession>